<dbReference type="PANTHER" id="PTHR31088">
    <property type="entry name" value="MEMBRANE-ASSOCIATED PROTEIN VIPP1, CHLOROPLASTIC"/>
    <property type="match status" value="1"/>
</dbReference>
<dbReference type="PANTHER" id="PTHR31088:SF6">
    <property type="entry name" value="PHAGE SHOCK PROTEIN A"/>
    <property type="match status" value="1"/>
</dbReference>
<dbReference type="Proteomes" id="UP000252254">
    <property type="component" value="Unassembled WGS sequence"/>
</dbReference>
<dbReference type="Pfam" id="PF04012">
    <property type="entry name" value="PspA_IM30"/>
    <property type="match status" value="1"/>
</dbReference>
<dbReference type="InterPro" id="IPR007157">
    <property type="entry name" value="PspA_VIPP1"/>
</dbReference>
<protein>
    <submittedName>
        <fullName evidence="3">Phage shock protein A (PspA) family protein</fullName>
    </submittedName>
</protein>
<evidence type="ECO:0000313" key="3">
    <source>
        <dbReference type="EMBL" id="RBP00469.1"/>
    </source>
</evidence>
<reference evidence="3 4" key="1">
    <citation type="submission" date="2018-06" db="EMBL/GenBank/DDBJ databases">
        <title>Genomic Encyclopedia of Type Strains, Phase IV (KMG-IV): sequencing the most valuable type-strain genomes for metagenomic binning, comparative biology and taxonomic classification.</title>
        <authorList>
            <person name="Goeker M."/>
        </authorList>
    </citation>
    <scope>NUCLEOTIDE SEQUENCE [LARGE SCALE GENOMIC DNA]</scope>
    <source>
        <strain evidence="3 4">DSM 15140</strain>
    </source>
</reference>
<comment type="caution">
    <text evidence="3">The sequence shown here is derived from an EMBL/GenBank/DDBJ whole genome shotgun (WGS) entry which is preliminary data.</text>
</comment>
<name>A0A366EGA8_9BACI</name>
<organism evidence="3 4">
    <name type="scientific">Paraliobacillus ryukyuensis</name>
    <dbReference type="NCBI Taxonomy" id="200904"/>
    <lineage>
        <taxon>Bacteria</taxon>
        <taxon>Bacillati</taxon>
        <taxon>Bacillota</taxon>
        <taxon>Bacilli</taxon>
        <taxon>Bacillales</taxon>
        <taxon>Bacillaceae</taxon>
        <taxon>Paraliobacillus</taxon>
    </lineage>
</organism>
<keyword evidence="4" id="KW-1185">Reference proteome</keyword>
<dbReference type="STRING" id="200904.GCA_900168775_00505"/>
<evidence type="ECO:0000256" key="2">
    <source>
        <dbReference type="SAM" id="Coils"/>
    </source>
</evidence>
<proteinExistence type="inferred from homology"/>
<feature type="coiled-coil region" evidence="2">
    <location>
        <begin position="29"/>
        <end position="138"/>
    </location>
</feature>
<evidence type="ECO:0000313" key="4">
    <source>
        <dbReference type="Proteomes" id="UP000252254"/>
    </source>
</evidence>
<accession>A0A366EGA8</accession>
<dbReference type="EMBL" id="QNRI01000002">
    <property type="protein sequence ID" value="RBP00469.1"/>
    <property type="molecule type" value="Genomic_DNA"/>
</dbReference>
<dbReference type="RefSeq" id="WP_113867204.1">
    <property type="nucleotide sequence ID" value="NZ_BAABQN010000002.1"/>
</dbReference>
<gene>
    <name evidence="3" type="ORF">DES48_102232</name>
</gene>
<keyword evidence="2" id="KW-0175">Coiled coil</keyword>
<dbReference type="AlphaFoldDB" id="A0A366EGA8"/>
<comment type="similarity">
    <text evidence="1">Belongs to the PspA/Vipp/IM30 family.</text>
</comment>
<sequence>MANLFTRLKATVVADFHELLDQKEQKHPMTHLNQYIRNCEEEVKRLKQLIEKQYTIQQEYQKELQLANAMVEKRKRQATLAEEMNEEELVQEAIEELQHYQTRVNQLSEMADENKNQLSQIETKYVQMKQKLKDLYVKRLELRGRENIARVHKGMNNVLHTELLDKSESKFQDVENYIERLEQQVTTKYRLHTLDARFAELEKKVSTSK</sequence>
<evidence type="ECO:0000256" key="1">
    <source>
        <dbReference type="ARBA" id="ARBA00043985"/>
    </source>
</evidence>
<dbReference type="OrthoDB" id="2366053at2"/>